<keyword evidence="8" id="KW-1185">Reference proteome</keyword>
<evidence type="ECO:0000256" key="4">
    <source>
        <dbReference type="PROSITE-ProRule" id="PRU00134"/>
    </source>
</evidence>
<feature type="region of interest" description="Disordered" evidence="5">
    <location>
        <begin position="245"/>
        <end position="274"/>
    </location>
</feature>
<name>A0A0C2WU27_SERVB</name>
<dbReference type="GO" id="GO:0000981">
    <property type="term" value="F:DNA-binding transcription factor activity, RNA polymerase II-specific"/>
    <property type="evidence" value="ECO:0007669"/>
    <property type="project" value="TreeGrafter"/>
</dbReference>
<dbReference type="PANTHER" id="PTHR10237">
    <property type="entry name" value="DEFORMED EPIDERMAL AUTOREGULATORY FACTOR 1 HOMOLOG SUPPRESSIN"/>
    <property type="match status" value="1"/>
</dbReference>
<evidence type="ECO:0000256" key="1">
    <source>
        <dbReference type="ARBA" id="ARBA00022723"/>
    </source>
</evidence>
<sequence>MSQPFVIDLPIDMPDGTLRCKRHHLEICPRCRVDYTYMRDILREEAEESEESSEDGPYVDEEARRQKSKQTRCAVCRQPATKQCSRCKKVYYCSVEHQRENWKEHKSSCAEPETTNPSKPRLLLMSLGGNYQYTSGALGNICWMIKDKMAVVTAVSAGKAIGLLNSSKPPYAVLIADLISPEDHSALLDSLVQYARDGGTVVFGIGFPSFTIPGKFREIFTRFGLPWISGDYGRQDFGLNTEFLPKKKPKQKKKGGAVQKSTTAPRKELSERALNPLPETYNMKALQLKNVSLEHAIYLNVSIGVEGRRESGGVFESPATFAPVGNGWVGYLGDVNAGYETESGPVLQAMIGPRKTEVEPSVEPNVGSYSYWEDID</sequence>
<dbReference type="GO" id="GO:0008270">
    <property type="term" value="F:zinc ion binding"/>
    <property type="evidence" value="ECO:0007669"/>
    <property type="project" value="UniProtKB-KW"/>
</dbReference>
<dbReference type="Gene3D" id="6.10.140.2220">
    <property type="match status" value="1"/>
</dbReference>
<dbReference type="OrthoDB" id="245563at2759"/>
<keyword evidence="2 4" id="KW-0863">Zinc-finger</keyword>
<reference evidence="8" key="2">
    <citation type="submission" date="2015-01" db="EMBL/GenBank/DDBJ databases">
        <title>Evolutionary Origins and Diversification of the Mycorrhizal Mutualists.</title>
        <authorList>
            <consortium name="DOE Joint Genome Institute"/>
            <consortium name="Mycorrhizal Genomics Consortium"/>
            <person name="Kohler A."/>
            <person name="Kuo A."/>
            <person name="Nagy L.G."/>
            <person name="Floudas D."/>
            <person name="Copeland A."/>
            <person name="Barry K.W."/>
            <person name="Cichocki N."/>
            <person name="Veneault-Fourrey C."/>
            <person name="LaButti K."/>
            <person name="Lindquist E.A."/>
            <person name="Lipzen A."/>
            <person name="Lundell T."/>
            <person name="Morin E."/>
            <person name="Murat C."/>
            <person name="Riley R."/>
            <person name="Ohm R."/>
            <person name="Sun H."/>
            <person name="Tunlid A."/>
            <person name="Henrissat B."/>
            <person name="Grigoriev I.V."/>
            <person name="Hibbett D.S."/>
            <person name="Martin F."/>
        </authorList>
    </citation>
    <scope>NUCLEOTIDE SEQUENCE [LARGE SCALE GENOMIC DNA]</scope>
    <source>
        <strain evidence="8">MAFF 305830</strain>
    </source>
</reference>
<dbReference type="HOGENOM" id="CLU_765287_0_0_1"/>
<dbReference type="AlphaFoldDB" id="A0A0C2WU27"/>
<evidence type="ECO:0000313" key="7">
    <source>
        <dbReference type="EMBL" id="KIM29638.1"/>
    </source>
</evidence>
<dbReference type="InterPro" id="IPR002893">
    <property type="entry name" value="Znf_MYND"/>
</dbReference>
<keyword evidence="1" id="KW-0479">Metal-binding</keyword>
<accession>A0A0C2WU27</accession>
<dbReference type="GO" id="GO:0005634">
    <property type="term" value="C:nucleus"/>
    <property type="evidence" value="ECO:0007669"/>
    <property type="project" value="TreeGrafter"/>
</dbReference>
<evidence type="ECO:0000256" key="2">
    <source>
        <dbReference type="ARBA" id="ARBA00022771"/>
    </source>
</evidence>
<evidence type="ECO:0000313" key="8">
    <source>
        <dbReference type="Proteomes" id="UP000054097"/>
    </source>
</evidence>
<organism evidence="7 8">
    <name type="scientific">Serendipita vermifera MAFF 305830</name>
    <dbReference type="NCBI Taxonomy" id="933852"/>
    <lineage>
        <taxon>Eukaryota</taxon>
        <taxon>Fungi</taxon>
        <taxon>Dikarya</taxon>
        <taxon>Basidiomycota</taxon>
        <taxon>Agaricomycotina</taxon>
        <taxon>Agaricomycetes</taxon>
        <taxon>Sebacinales</taxon>
        <taxon>Serendipitaceae</taxon>
        <taxon>Serendipita</taxon>
    </lineage>
</organism>
<reference evidence="7 8" key="1">
    <citation type="submission" date="2014-04" db="EMBL/GenBank/DDBJ databases">
        <authorList>
            <consortium name="DOE Joint Genome Institute"/>
            <person name="Kuo A."/>
            <person name="Zuccaro A."/>
            <person name="Kohler A."/>
            <person name="Nagy L.G."/>
            <person name="Floudas D."/>
            <person name="Copeland A."/>
            <person name="Barry K.W."/>
            <person name="Cichocki N."/>
            <person name="Veneault-Fourrey C."/>
            <person name="LaButti K."/>
            <person name="Lindquist E.A."/>
            <person name="Lipzen A."/>
            <person name="Lundell T."/>
            <person name="Morin E."/>
            <person name="Murat C."/>
            <person name="Sun H."/>
            <person name="Tunlid A."/>
            <person name="Henrissat B."/>
            <person name="Grigoriev I.V."/>
            <person name="Hibbett D.S."/>
            <person name="Martin F."/>
            <person name="Nordberg H.P."/>
            <person name="Cantor M.N."/>
            <person name="Hua S.X."/>
        </authorList>
    </citation>
    <scope>NUCLEOTIDE SEQUENCE [LARGE SCALE GENOMIC DNA]</scope>
    <source>
        <strain evidence="7 8">MAFF 305830</strain>
    </source>
</reference>
<dbReference type="PANTHER" id="PTHR10237:SF14">
    <property type="entry name" value="MYND-TYPE DOMAIN-CONTAINING PROTEIN"/>
    <property type="match status" value="1"/>
</dbReference>
<dbReference type="EMBL" id="KN824288">
    <property type="protein sequence ID" value="KIM29638.1"/>
    <property type="molecule type" value="Genomic_DNA"/>
</dbReference>
<dbReference type="PROSITE" id="PS01360">
    <property type="entry name" value="ZF_MYND_1"/>
    <property type="match status" value="1"/>
</dbReference>
<protein>
    <recommendedName>
        <fullName evidence="6">MYND-type domain-containing protein</fullName>
    </recommendedName>
</protein>
<dbReference type="STRING" id="933852.A0A0C2WU27"/>
<feature type="compositionally biased region" description="Acidic residues" evidence="5">
    <location>
        <begin position="45"/>
        <end position="60"/>
    </location>
</feature>
<evidence type="ECO:0000256" key="3">
    <source>
        <dbReference type="ARBA" id="ARBA00022833"/>
    </source>
</evidence>
<dbReference type="SUPFAM" id="SSF144232">
    <property type="entry name" value="HIT/MYND zinc finger-like"/>
    <property type="match status" value="1"/>
</dbReference>
<feature type="compositionally biased region" description="Basic residues" evidence="5">
    <location>
        <begin position="246"/>
        <end position="255"/>
    </location>
</feature>
<dbReference type="InterPro" id="IPR024119">
    <property type="entry name" value="TF_DEAF-1"/>
</dbReference>
<dbReference type="Pfam" id="PF01753">
    <property type="entry name" value="zf-MYND"/>
    <property type="match status" value="1"/>
</dbReference>
<feature type="region of interest" description="Disordered" evidence="5">
    <location>
        <begin position="45"/>
        <end position="64"/>
    </location>
</feature>
<evidence type="ECO:0000259" key="6">
    <source>
        <dbReference type="PROSITE" id="PS50865"/>
    </source>
</evidence>
<proteinExistence type="predicted"/>
<keyword evidence="3" id="KW-0862">Zinc</keyword>
<dbReference type="PROSITE" id="PS50865">
    <property type="entry name" value="ZF_MYND_2"/>
    <property type="match status" value="1"/>
</dbReference>
<gene>
    <name evidence="7" type="ORF">M408DRAFT_328852</name>
</gene>
<feature type="domain" description="MYND-type" evidence="6">
    <location>
        <begin position="73"/>
        <end position="109"/>
    </location>
</feature>
<dbReference type="Proteomes" id="UP000054097">
    <property type="component" value="Unassembled WGS sequence"/>
</dbReference>
<evidence type="ECO:0000256" key="5">
    <source>
        <dbReference type="SAM" id="MobiDB-lite"/>
    </source>
</evidence>